<dbReference type="InterPro" id="IPR029063">
    <property type="entry name" value="SAM-dependent_MTases_sf"/>
</dbReference>
<gene>
    <name evidence="1" type="ORF">B1B_00516</name>
</gene>
<reference evidence="1" key="1">
    <citation type="submission" date="2013-08" db="EMBL/GenBank/DDBJ databases">
        <authorList>
            <person name="Mendez C."/>
            <person name="Richter M."/>
            <person name="Ferrer M."/>
            <person name="Sanchez J."/>
        </authorList>
    </citation>
    <scope>NUCLEOTIDE SEQUENCE</scope>
</reference>
<comment type="caution">
    <text evidence="1">The sequence shown here is derived from an EMBL/GenBank/DDBJ whole genome shotgun (WGS) entry which is preliminary data.</text>
</comment>
<dbReference type="AlphaFoldDB" id="T1C013"/>
<feature type="non-terminal residue" evidence="1">
    <location>
        <position position="1"/>
    </location>
</feature>
<name>T1C013_9ZZZZ</name>
<feature type="non-terminal residue" evidence="1">
    <location>
        <position position="187"/>
    </location>
</feature>
<protein>
    <submittedName>
        <fullName evidence="1">Glycosyl transferase, group 2 family protein</fullName>
    </submittedName>
</protein>
<proteinExistence type="predicted"/>
<accession>T1C013</accession>
<dbReference type="EMBL" id="AUZY01000393">
    <property type="protein sequence ID" value="EQD78821.1"/>
    <property type="molecule type" value="Genomic_DNA"/>
</dbReference>
<sequence>CREIGLDYLGCDVDPEGPADLKNRGFESVVADVSDTDVFVELLRTQIGGRKVAAFFLLDVLEHLVTGEQLITALTATAAEHDETRLVMSVPNVAHYELAAKLLMGRFDVTPSGLLDDTHVVFYTSRRLEEVMRRAGWLEIARDDYIMYESDQRFPPEAAMLAPVTPLRQFLAGIRQAADEFTFVNQF</sequence>
<evidence type="ECO:0000313" key="1">
    <source>
        <dbReference type="EMBL" id="EQD78821.1"/>
    </source>
</evidence>
<reference evidence="1" key="2">
    <citation type="journal article" date="2014" name="ISME J.">
        <title>Microbial stratification in low pH oxic and suboxic macroscopic growths along an acid mine drainage.</title>
        <authorList>
            <person name="Mendez-Garcia C."/>
            <person name="Mesa V."/>
            <person name="Sprenger R.R."/>
            <person name="Richter M."/>
            <person name="Diez M.S."/>
            <person name="Solano J."/>
            <person name="Bargiela R."/>
            <person name="Golyshina O.V."/>
            <person name="Manteca A."/>
            <person name="Ramos J.L."/>
            <person name="Gallego J.R."/>
            <person name="Llorente I."/>
            <person name="Martins Dos Santos V.A."/>
            <person name="Jensen O.N."/>
            <person name="Pelaez A.I."/>
            <person name="Sanchez J."/>
            <person name="Ferrer M."/>
        </authorList>
    </citation>
    <scope>NUCLEOTIDE SEQUENCE</scope>
</reference>
<dbReference type="GO" id="GO:0016740">
    <property type="term" value="F:transferase activity"/>
    <property type="evidence" value="ECO:0007669"/>
    <property type="project" value="UniProtKB-KW"/>
</dbReference>
<dbReference type="Gene3D" id="3.40.50.150">
    <property type="entry name" value="Vaccinia Virus protein VP39"/>
    <property type="match status" value="1"/>
</dbReference>
<keyword evidence="1" id="KW-0808">Transferase</keyword>
<dbReference type="SUPFAM" id="SSF53335">
    <property type="entry name" value="S-adenosyl-L-methionine-dependent methyltransferases"/>
    <property type="match status" value="1"/>
</dbReference>
<organism evidence="1">
    <name type="scientific">mine drainage metagenome</name>
    <dbReference type="NCBI Taxonomy" id="410659"/>
    <lineage>
        <taxon>unclassified sequences</taxon>
        <taxon>metagenomes</taxon>
        <taxon>ecological metagenomes</taxon>
    </lineage>
</organism>